<keyword evidence="10" id="KW-1185">Reference proteome</keyword>
<dbReference type="AlphaFoldDB" id="A0A9P0DHM0"/>
<evidence type="ECO:0000313" key="9">
    <source>
        <dbReference type="EMBL" id="CAH1126376.1"/>
    </source>
</evidence>
<evidence type="ECO:0000256" key="6">
    <source>
        <dbReference type="ARBA" id="ARBA00049654"/>
    </source>
</evidence>
<accession>A0A9P0DHM0</accession>
<dbReference type="CDD" id="cd23023">
    <property type="entry name" value="zf-HIT_BCD1"/>
    <property type="match status" value="1"/>
</dbReference>
<dbReference type="GO" id="GO:0000463">
    <property type="term" value="P:maturation of LSU-rRNA from tricistronic rRNA transcript (SSU-rRNA, 5.8S rRNA, LSU-rRNA)"/>
    <property type="evidence" value="ECO:0007669"/>
    <property type="project" value="TreeGrafter"/>
</dbReference>
<protein>
    <recommendedName>
        <fullName evidence="8">HIT-type domain-containing protein</fullName>
    </recommendedName>
</protein>
<dbReference type="PANTHER" id="PTHR13483:SF3">
    <property type="entry name" value="BOX C_D SNORNA PROTEIN 1"/>
    <property type="match status" value="1"/>
</dbReference>
<keyword evidence="1" id="KW-0597">Phosphoprotein</keyword>
<dbReference type="GO" id="GO:0008270">
    <property type="term" value="F:zinc ion binding"/>
    <property type="evidence" value="ECO:0007669"/>
    <property type="project" value="UniProtKB-UniRule"/>
</dbReference>
<dbReference type="Gene3D" id="3.30.60.190">
    <property type="match status" value="1"/>
</dbReference>
<evidence type="ECO:0000256" key="5">
    <source>
        <dbReference type="ARBA" id="ARBA00049598"/>
    </source>
</evidence>
<dbReference type="GO" id="GO:0000492">
    <property type="term" value="P:box C/D snoRNP assembly"/>
    <property type="evidence" value="ECO:0007669"/>
    <property type="project" value="TreeGrafter"/>
</dbReference>
<evidence type="ECO:0000256" key="1">
    <source>
        <dbReference type="ARBA" id="ARBA00022553"/>
    </source>
</evidence>
<dbReference type="InterPro" id="IPR051639">
    <property type="entry name" value="BCD1"/>
</dbReference>
<dbReference type="EMBL" id="OU892278">
    <property type="protein sequence ID" value="CAH1126376.1"/>
    <property type="molecule type" value="Genomic_DNA"/>
</dbReference>
<dbReference type="OrthoDB" id="272357at2759"/>
<name>A0A9P0DHM0_9CUCU</name>
<comment type="similarity">
    <text evidence="6">Belongs to the BCD1 family.</text>
</comment>
<evidence type="ECO:0000256" key="7">
    <source>
        <dbReference type="PROSITE-ProRule" id="PRU00453"/>
    </source>
</evidence>
<dbReference type="SUPFAM" id="SSF144232">
    <property type="entry name" value="HIT/MYND zinc finger-like"/>
    <property type="match status" value="1"/>
</dbReference>
<dbReference type="Proteomes" id="UP001152799">
    <property type="component" value="Chromosome 2"/>
</dbReference>
<dbReference type="PROSITE" id="PS51083">
    <property type="entry name" value="ZF_HIT"/>
    <property type="match status" value="1"/>
</dbReference>
<sequence length="317" mass="36920">MEVVAEVVSVSCSEKVETSLPRLGKCEVCGFHDAKYTCPRCEVKTCSLKCNKIHKLEVECNGSRDKTKFLPLNKFSNMDFESDYKLLENISESMDIIKKKFGRRHMEPNQISAHLFKLRNAAQQRQTKLKFLPYKFVRHRNNTTQFHYKTNCIMWHIEWIFVNADNLRLSDARVPETEKLGTVVSKYLLKQEDSVLQEKLQYYQAADISGLKLYLKAEQKSGKKFYELDYTLSLKENLAKKLIIEYPTIHVMLKDHGNGYAVIDSDEEDANNLTEDYKTGNEVIENLIKRAESDESLYKSLKNLLFISEYSDEEHPE</sequence>
<reference evidence="9" key="1">
    <citation type="submission" date="2022-01" db="EMBL/GenBank/DDBJ databases">
        <authorList>
            <person name="King R."/>
        </authorList>
    </citation>
    <scope>NUCLEOTIDE SEQUENCE</scope>
</reference>
<keyword evidence="3 7" id="KW-0863">Zinc-finger</keyword>
<evidence type="ECO:0000256" key="3">
    <source>
        <dbReference type="ARBA" id="ARBA00022771"/>
    </source>
</evidence>
<gene>
    <name evidence="9" type="ORF">CEUTPL_LOCUS5233</name>
</gene>
<keyword evidence="4" id="KW-0862">Zinc</keyword>
<dbReference type="InterPro" id="IPR007529">
    <property type="entry name" value="Znf_HIT"/>
</dbReference>
<dbReference type="GO" id="GO:0048254">
    <property type="term" value="P:snoRNA localization"/>
    <property type="evidence" value="ECO:0007669"/>
    <property type="project" value="TreeGrafter"/>
</dbReference>
<feature type="domain" description="HIT-type" evidence="8">
    <location>
        <begin position="26"/>
        <end position="60"/>
    </location>
</feature>
<dbReference type="PANTHER" id="PTHR13483">
    <property type="entry name" value="BOX C_D SNORNA PROTEIN 1-RELATED"/>
    <property type="match status" value="1"/>
</dbReference>
<comment type="function">
    <text evidence="5">Required for box C/D snoRNAs accumulation involved in snoRNA processing, snoRNA transport to the nucleolus and ribosome biogenesis.</text>
</comment>
<evidence type="ECO:0000256" key="2">
    <source>
        <dbReference type="ARBA" id="ARBA00022723"/>
    </source>
</evidence>
<proteinExistence type="inferred from homology"/>
<dbReference type="Pfam" id="PF04438">
    <property type="entry name" value="zf-HIT"/>
    <property type="match status" value="1"/>
</dbReference>
<dbReference type="GO" id="GO:0005634">
    <property type="term" value="C:nucleus"/>
    <property type="evidence" value="ECO:0007669"/>
    <property type="project" value="TreeGrafter"/>
</dbReference>
<evidence type="ECO:0000313" key="10">
    <source>
        <dbReference type="Proteomes" id="UP001152799"/>
    </source>
</evidence>
<keyword evidence="2" id="KW-0479">Metal-binding</keyword>
<evidence type="ECO:0000256" key="4">
    <source>
        <dbReference type="ARBA" id="ARBA00022833"/>
    </source>
</evidence>
<evidence type="ECO:0000259" key="8">
    <source>
        <dbReference type="PROSITE" id="PS51083"/>
    </source>
</evidence>
<dbReference type="InterPro" id="IPR057721">
    <property type="entry name" value="BCD1_alpha/beta"/>
</dbReference>
<dbReference type="GO" id="GO:0070761">
    <property type="term" value="C:pre-snoRNP complex"/>
    <property type="evidence" value="ECO:0007669"/>
    <property type="project" value="TreeGrafter"/>
</dbReference>
<dbReference type="Pfam" id="PF25790">
    <property type="entry name" value="BCD1"/>
    <property type="match status" value="1"/>
</dbReference>
<organism evidence="9 10">
    <name type="scientific">Ceutorhynchus assimilis</name>
    <name type="common">cabbage seed weevil</name>
    <dbReference type="NCBI Taxonomy" id="467358"/>
    <lineage>
        <taxon>Eukaryota</taxon>
        <taxon>Metazoa</taxon>
        <taxon>Ecdysozoa</taxon>
        <taxon>Arthropoda</taxon>
        <taxon>Hexapoda</taxon>
        <taxon>Insecta</taxon>
        <taxon>Pterygota</taxon>
        <taxon>Neoptera</taxon>
        <taxon>Endopterygota</taxon>
        <taxon>Coleoptera</taxon>
        <taxon>Polyphaga</taxon>
        <taxon>Cucujiformia</taxon>
        <taxon>Curculionidae</taxon>
        <taxon>Ceutorhynchinae</taxon>
        <taxon>Ceutorhynchus</taxon>
    </lineage>
</organism>